<dbReference type="Proteomes" id="UP000295083">
    <property type="component" value="Unassembled WGS sequence"/>
</dbReference>
<organism evidence="2 3">
    <name type="scientific">Colletotrichum spinosum</name>
    <dbReference type="NCBI Taxonomy" id="1347390"/>
    <lineage>
        <taxon>Eukaryota</taxon>
        <taxon>Fungi</taxon>
        <taxon>Dikarya</taxon>
        <taxon>Ascomycota</taxon>
        <taxon>Pezizomycotina</taxon>
        <taxon>Sordariomycetes</taxon>
        <taxon>Hypocreomycetidae</taxon>
        <taxon>Glomerellales</taxon>
        <taxon>Glomerellaceae</taxon>
        <taxon>Colletotrichum</taxon>
        <taxon>Colletotrichum orbiculare species complex</taxon>
    </lineage>
</organism>
<proteinExistence type="predicted"/>
<keyword evidence="3" id="KW-1185">Reference proteome</keyword>
<gene>
    <name evidence="2" type="ORF">C8035_v012253</name>
</gene>
<dbReference type="EMBL" id="QAPG01000102">
    <property type="protein sequence ID" value="TDZ31508.1"/>
    <property type="molecule type" value="Genomic_DNA"/>
</dbReference>
<evidence type="ECO:0000313" key="2">
    <source>
        <dbReference type="EMBL" id="TDZ31508.1"/>
    </source>
</evidence>
<comment type="caution">
    <text evidence="2">The sequence shown here is derived from an EMBL/GenBank/DDBJ whole genome shotgun (WGS) entry which is preliminary data.</text>
</comment>
<dbReference type="AlphaFoldDB" id="A0A4R8Q0R7"/>
<feature type="region of interest" description="Disordered" evidence="1">
    <location>
        <begin position="19"/>
        <end position="60"/>
    </location>
</feature>
<protein>
    <submittedName>
        <fullName evidence="2">Uncharacterized protein</fullName>
    </submittedName>
</protein>
<evidence type="ECO:0000313" key="3">
    <source>
        <dbReference type="Proteomes" id="UP000295083"/>
    </source>
</evidence>
<evidence type="ECO:0000256" key="1">
    <source>
        <dbReference type="SAM" id="MobiDB-lite"/>
    </source>
</evidence>
<reference evidence="2 3" key="1">
    <citation type="submission" date="2018-11" db="EMBL/GenBank/DDBJ databases">
        <title>Genome sequence and assembly of Colletotrichum spinosum.</title>
        <authorList>
            <person name="Gan P."/>
            <person name="Shirasu K."/>
        </authorList>
    </citation>
    <scope>NUCLEOTIDE SEQUENCE [LARGE SCALE GENOMIC DNA]</scope>
    <source>
        <strain evidence="2 3">CBS 515.97</strain>
    </source>
</reference>
<sequence length="121" mass="13059">MPAHALLLPNNPPGFKLQGAKQSLGVRPCASSARSRQLPSNRERAHRDGTLAPTAATSPRDKMCTIITRRLRGPVICISARLPDPQAKQPHGAISPLGLPAYGSRWVERTRLCSSAVSFIE</sequence>
<accession>A0A4R8Q0R7</accession>
<name>A0A4R8Q0R7_9PEZI</name>